<dbReference type="Proteomes" id="UP001432322">
    <property type="component" value="Unassembled WGS sequence"/>
</dbReference>
<keyword evidence="2" id="KW-1185">Reference proteome</keyword>
<proteinExistence type="predicted"/>
<name>A0AAV5WSX3_9BILA</name>
<feature type="non-terminal residue" evidence="1">
    <location>
        <position position="1"/>
    </location>
</feature>
<evidence type="ECO:0000313" key="1">
    <source>
        <dbReference type="EMBL" id="GMT35141.1"/>
    </source>
</evidence>
<gene>
    <name evidence="1" type="ORF">PFISCL1PPCAC_26438</name>
</gene>
<comment type="caution">
    <text evidence="1">The sequence shown here is derived from an EMBL/GenBank/DDBJ whole genome shotgun (WGS) entry which is preliminary data.</text>
</comment>
<dbReference type="EMBL" id="BTSY01000007">
    <property type="protein sequence ID" value="GMT35141.1"/>
    <property type="molecule type" value="Genomic_DNA"/>
</dbReference>
<evidence type="ECO:0000313" key="2">
    <source>
        <dbReference type="Proteomes" id="UP001432322"/>
    </source>
</evidence>
<sequence length="200" mass="23278">QFHCYFKFPNTVRNFALFEKAYIHRFSIDKRLPFHLTRENRMWLSVLLPGCEIEEISLVLESNTRDQIEFLPDLLSLVSAKRAEFILQTSICCDMLSVFGQEDFPRRLVEIGLVDIAFTVDRRYGRTESDDQQNNKMESTTHIPNELMLRLVRAGVSKLTMETGKYSGENTVGINELRNFVMNLSKSEKLVEVQMKLQDC</sequence>
<dbReference type="AlphaFoldDB" id="A0AAV5WSX3"/>
<accession>A0AAV5WSX3</accession>
<feature type="non-terminal residue" evidence="1">
    <location>
        <position position="200"/>
    </location>
</feature>
<organism evidence="1 2">
    <name type="scientific">Pristionchus fissidentatus</name>
    <dbReference type="NCBI Taxonomy" id="1538716"/>
    <lineage>
        <taxon>Eukaryota</taxon>
        <taxon>Metazoa</taxon>
        <taxon>Ecdysozoa</taxon>
        <taxon>Nematoda</taxon>
        <taxon>Chromadorea</taxon>
        <taxon>Rhabditida</taxon>
        <taxon>Rhabditina</taxon>
        <taxon>Diplogasteromorpha</taxon>
        <taxon>Diplogasteroidea</taxon>
        <taxon>Neodiplogasteridae</taxon>
        <taxon>Pristionchus</taxon>
    </lineage>
</organism>
<reference evidence="1" key="1">
    <citation type="submission" date="2023-10" db="EMBL/GenBank/DDBJ databases">
        <title>Genome assembly of Pristionchus species.</title>
        <authorList>
            <person name="Yoshida K."/>
            <person name="Sommer R.J."/>
        </authorList>
    </citation>
    <scope>NUCLEOTIDE SEQUENCE</scope>
    <source>
        <strain evidence="1">RS5133</strain>
    </source>
</reference>
<protein>
    <submittedName>
        <fullName evidence="1">Uncharacterized protein</fullName>
    </submittedName>
</protein>